<dbReference type="FunFam" id="1.25.40.10:FF:000366">
    <property type="entry name" value="Pentatricopeptide (PPR) repeat-containing protein"/>
    <property type="match status" value="1"/>
</dbReference>
<dbReference type="GO" id="GO:0003723">
    <property type="term" value="F:RNA binding"/>
    <property type="evidence" value="ECO:0007669"/>
    <property type="project" value="InterPro"/>
</dbReference>
<feature type="domain" description="DYW" evidence="4">
    <location>
        <begin position="563"/>
        <end position="629"/>
    </location>
</feature>
<dbReference type="FunFam" id="1.25.40.10:FF:000031">
    <property type="entry name" value="Pentatricopeptide repeat-containing protein mitochondrial"/>
    <property type="match status" value="1"/>
</dbReference>
<accession>A0A8X8YS86</accession>
<feature type="repeat" description="PPR" evidence="3">
    <location>
        <begin position="317"/>
        <end position="347"/>
    </location>
</feature>
<feature type="repeat" description="PPR" evidence="3">
    <location>
        <begin position="185"/>
        <end position="219"/>
    </location>
</feature>
<dbReference type="NCBIfam" id="TIGR00756">
    <property type="entry name" value="PPR"/>
    <property type="match status" value="7"/>
</dbReference>
<feature type="repeat" description="PPR" evidence="3">
    <location>
        <begin position="154"/>
        <end position="184"/>
    </location>
</feature>
<dbReference type="InterPro" id="IPR046848">
    <property type="entry name" value="E_motif"/>
</dbReference>
<dbReference type="GO" id="GO:0008270">
    <property type="term" value="F:zinc ion binding"/>
    <property type="evidence" value="ECO:0007669"/>
    <property type="project" value="InterPro"/>
</dbReference>
<dbReference type="InterPro" id="IPR011990">
    <property type="entry name" value="TPR-like_helical_dom_sf"/>
</dbReference>
<organism evidence="5">
    <name type="scientific">Salvia splendens</name>
    <name type="common">Scarlet sage</name>
    <dbReference type="NCBI Taxonomy" id="180675"/>
    <lineage>
        <taxon>Eukaryota</taxon>
        <taxon>Viridiplantae</taxon>
        <taxon>Streptophyta</taxon>
        <taxon>Embryophyta</taxon>
        <taxon>Tracheophyta</taxon>
        <taxon>Spermatophyta</taxon>
        <taxon>Magnoliopsida</taxon>
        <taxon>eudicotyledons</taxon>
        <taxon>Gunneridae</taxon>
        <taxon>Pentapetalae</taxon>
        <taxon>asterids</taxon>
        <taxon>lamiids</taxon>
        <taxon>Lamiales</taxon>
        <taxon>Lamiaceae</taxon>
        <taxon>Nepetoideae</taxon>
        <taxon>Mentheae</taxon>
        <taxon>Salviinae</taxon>
        <taxon>Salvia</taxon>
        <taxon>Salvia subgen. Calosphace</taxon>
        <taxon>core Calosphace</taxon>
    </lineage>
</organism>
<dbReference type="GO" id="GO:0009451">
    <property type="term" value="P:RNA modification"/>
    <property type="evidence" value="ECO:0007669"/>
    <property type="project" value="InterPro"/>
</dbReference>
<dbReference type="Pfam" id="PF14432">
    <property type="entry name" value="DYW_deaminase"/>
    <property type="match status" value="1"/>
</dbReference>
<sequence length="725" mass="82576">MHHLLRLKTSKRIVQVSFSLISVCSQISKHVYCSLSAPAIQPLPTQPSQFHTNLSEINRYIVSYNKRITSHIQCGDLNSALQVFQSMKMKNTVSWNSILAGFSSKPGKLKEARQLFDGIAEPDNISYNLMLACYFRNGDVETAKEFFRKIPIKDTASWNTMISGLSWNRMMDEAREFFAAMPRKNAVTWNVIISGYVESGNMESALELFEEAPIKGVVVKTSIITGYMRSGKVELAEKTFHEMLERNLVTWNAMISGYVENGRGEDALKLFKKMMELDIQGNPSSMSSVLLACSNLSMLKLGKQIHQLVFKSPICFDTKVGTSLVSMYCKSGVLEDGWELFMEMRLKDVVTWNAMISGYAQHGVTHKALNLFNEMRNQGMKPNSNTFIGVLSACNHAGLVELGVHYFEKMQKDYGIEVKSEHYASMIDLLGRAGKLTSALDLIKRMPYEPHSAMYGSLLGACRVYKNLEIAEFAATKLLNLEPSNPFAYVQLANVYAAKKEWDSARRVRRAMKDIRAIKTPGYSWIEIKNVIHEFRSGDRLHPELKNIHRKLNELEKKMKLAGYVPDLQSVLHDVTEDEKERLLLLHSEKLAIALGIISLPLSEAIRVFKNLRVCDDCHLATKYISAIEVEYRANHRIVSMRHGIALHDLNSFDLHLNKALDSCIKIFENVPKEYLKLLRLDEFRRSENEQLHRGIQRYEGSSKEIQVLKLIHEVLVQELSKRPH</sequence>
<dbReference type="PANTHER" id="PTHR47926:SF410">
    <property type="entry name" value="(WILD MALAYSIAN BANANA) HYPOTHETICAL PROTEIN"/>
    <property type="match status" value="1"/>
</dbReference>
<dbReference type="AlphaFoldDB" id="A0A8X8YS86"/>
<evidence type="ECO:0000256" key="3">
    <source>
        <dbReference type="PROSITE-ProRule" id="PRU00708"/>
    </source>
</evidence>
<evidence type="ECO:0000313" key="5">
    <source>
        <dbReference type="EMBL" id="KAG6434673.1"/>
    </source>
</evidence>
<protein>
    <recommendedName>
        <fullName evidence="4">DYW domain-containing protein</fullName>
    </recommendedName>
</protein>
<dbReference type="PANTHER" id="PTHR47926">
    <property type="entry name" value="PENTATRICOPEPTIDE REPEAT-CONTAINING PROTEIN"/>
    <property type="match status" value="1"/>
</dbReference>
<dbReference type="SUPFAM" id="SSF81901">
    <property type="entry name" value="HCP-like"/>
    <property type="match status" value="1"/>
</dbReference>
<dbReference type="PROSITE" id="PS51375">
    <property type="entry name" value="PPR"/>
    <property type="match status" value="6"/>
</dbReference>
<keyword evidence="6" id="KW-1185">Reference proteome</keyword>
<evidence type="ECO:0000259" key="4">
    <source>
        <dbReference type="Pfam" id="PF14432"/>
    </source>
</evidence>
<dbReference type="Pfam" id="PF20431">
    <property type="entry name" value="E_motif"/>
    <property type="match status" value="1"/>
</dbReference>
<feature type="repeat" description="PPR" evidence="3">
    <location>
        <begin position="123"/>
        <end position="153"/>
    </location>
</feature>
<name>A0A8X8YS86_SALSN</name>
<evidence type="ECO:0000256" key="1">
    <source>
        <dbReference type="ARBA" id="ARBA00006643"/>
    </source>
</evidence>
<dbReference type="Gene3D" id="1.25.40.10">
    <property type="entry name" value="Tetratricopeptide repeat domain"/>
    <property type="match status" value="5"/>
</dbReference>
<dbReference type="Pfam" id="PF01535">
    <property type="entry name" value="PPR"/>
    <property type="match status" value="5"/>
</dbReference>
<proteinExistence type="inferred from homology"/>
<dbReference type="InterPro" id="IPR002885">
    <property type="entry name" value="PPR_rpt"/>
</dbReference>
<dbReference type="InterPro" id="IPR032867">
    <property type="entry name" value="DYW_dom"/>
</dbReference>
<keyword evidence="2" id="KW-0677">Repeat</keyword>
<reference evidence="5" key="2">
    <citation type="submission" date="2020-08" db="EMBL/GenBank/DDBJ databases">
        <title>Plant Genome Project.</title>
        <authorList>
            <person name="Zhang R.-G."/>
        </authorList>
    </citation>
    <scope>NUCLEOTIDE SEQUENCE</scope>
    <source>
        <strain evidence="5">Huo1</strain>
        <tissue evidence="5">Leaf</tissue>
    </source>
</reference>
<reference evidence="5" key="1">
    <citation type="submission" date="2018-01" db="EMBL/GenBank/DDBJ databases">
        <authorList>
            <person name="Mao J.F."/>
        </authorList>
    </citation>
    <scope>NUCLEOTIDE SEQUENCE</scope>
    <source>
        <strain evidence="5">Huo1</strain>
        <tissue evidence="5">Leaf</tissue>
    </source>
</reference>
<dbReference type="SUPFAM" id="SSF48452">
    <property type="entry name" value="TPR-like"/>
    <property type="match status" value="1"/>
</dbReference>
<feature type="repeat" description="PPR" evidence="3">
    <location>
        <begin position="348"/>
        <end position="382"/>
    </location>
</feature>
<evidence type="ECO:0000256" key="2">
    <source>
        <dbReference type="ARBA" id="ARBA00022737"/>
    </source>
</evidence>
<comment type="caution">
    <text evidence="5">The sequence shown here is derived from an EMBL/GenBank/DDBJ whole genome shotgun (WGS) entry which is preliminary data.</text>
</comment>
<dbReference type="EMBL" id="PNBA02000002">
    <property type="protein sequence ID" value="KAG6434673.1"/>
    <property type="molecule type" value="Genomic_DNA"/>
</dbReference>
<dbReference type="Proteomes" id="UP000298416">
    <property type="component" value="Unassembled WGS sequence"/>
</dbReference>
<feature type="repeat" description="PPR" evidence="3">
    <location>
        <begin position="247"/>
        <end position="281"/>
    </location>
</feature>
<dbReference type="Pfam" id="PF13041">
    <property type="entry name" value="PPR_2"/>
    <property type="match status" value="2"/>
</dbReference>
<comment type="similarity">
    <text evidence="1">Belongs to the PPR family. PCMP-H subfamily.</text>
</comment>
<gene>
    <name evidence="5" type="ORF">SASPL_106313</name>
</gene>
<evidence type="ECO:0000313" key="6">
    <source>
        <dbReference type="Proteomes" id="UP000298416"/>
    </source>
</evidence>
<dbReference type="InterPro" id="IPR046960">
    <property type="entry name" value="PPR_At4g14850-like_plant"/>
</dbReference>